<dbReference type="AlphaFoldDB" id="U5N327"/>
<dbReference type="EMBL" id="KF295828">
    <property type="protein sequence ID" value="AGX85720.1"/>
    <property type="molecule type" value="Genomic_DNA"/>
</dbReference>
<sequence>MHGEQPQKVYRYRNFSELTLDSLCLDKLYFANPSSFNDPMDCQPTVISDSSKQELQAILYELVKRRVSSEALSSLKKAKYNKDDAKDYSIQLANNTASKALADIAYYATNPDYEESNISVEDAECWILTCDIQTELLKQYDKGVCCFSSTPDSSLLWSHYGDQHRGLCIGYSLKRKPIPTLHKVDYSDDRCLHTSLIARAILNNEFSAKKELDNTVLLRKATPWKYESEWRLFDHVGLNDSP</sequence>
<gene>
    <name evidence="1" type="ORF">09AY2001NDM_090</name>
</gene>
<dbReference type="InterPro" id="IPR021352">
    <property type="entry name" value="DUF2971"/>
</dbReference>
<keyword evidence="1" id="KW-0614">Plasmid</keyword>
<organism evidence="1">
    <name type="scientific">Providencia rettgeri</name>
    <dbReference type="NCBI Taxonomy" id="587"/>
    <lineage>
        <taxon>Bacteria</taxon>
        <taxon>Pseudomonadati</taxon>
        <taxon>Pseudomonadota</taxon>
        <taxon>Gammaproteobacteria</taxon>
        <taxon>Enterobacterales</taxon>
        <taxon>Morganellaceae</taxon>
        <taxon>Providencia</taxon>
    </lineage>
</organism>
<accession>U5N327</accession>
<evidence type="ECO:0000313" key="1">
    <source>
        <dbReference type="EMBL" id="AGX85720.1"/>
    </source>
</evidence>
<name>U5N327_PRORE</name>
<evidence type="ECO:0008006" key="2">
    <source>
        <dbReference type="Google" id="ProtNLM"/>
    </source>
</evidence>
<reference evidence="1" key="1">
    <citation type="journal article" date="2014" name="J. Antimicrob. Chemother.">
        <title>Complete sequences of a novel blaNDM-1-harbouring plasmid from Providencia rettgeri and an FII-type plasmid from Klebsiella pneumoniae identified in Canada.</title>
        <authorList>
            <consortium name="Canadian Nosocomial Infection Surveillance Program"/>
            <person name="Mataseje L.F."/>
            <person name="Boyd D.A."/>
            <person name="Lefebvre B."/>
            <person name="Bryce E."/>
            <person name="Embree J."/>
            <person name="Gravel D."/>
            <person name="Katz K."/>
            <person name="Kibsey P."/>
            <person name="Kuhn M."/>
            <person name="Langley J."/>
            <person name="Mitchell R."/>
            <person name="Roscoe D."/>
            <person name="Simor A."/>
            <person name="Taylor G."/>
            <person name="Thomas E."/>
            <person name="Turgeon N."/>
            <person name="Mulvey M.R."/>
        </authorList>
    </citation>
    <scope>NUCLEOTIDE SEQUENCE</scope>
    <source>
        <strain evidence="1">09ACRGNY2001</strain>
        <plasmid evidence="1">pPrY2001</plasmid>
    </source>
</reference>
<geneLocation type="plasmid" evidence="1">
    <name>pPrY2001</name>
</geneLocation>
<protein>
    <recommendedName>
        <fullName evidence="2">DUF2971 domain-containing protein</fullName>
    </recommendedName>
</protein>
<proteinExistence type="predicted"/>
<dbReference type="RefSeq" id="WP_023159972.1">
    <property type="nucleotide sequence ID" value="NC_022589.1"/>
</dbReference>
<dbReference type="Pfam" id="PF11185">
    <property type="entry name" value="DUF2971"/>
    <property type="match status" value="1"/>
</dbReference>